<dbReference type="PANTHER" id="PTHR20922">
    <property type="entry name" value="DNL-TYPE ZINC FINGER PROTEIN"/>
    <property type="match status" value="1"/>
</dbReference>
<feature type="region of interest" description="Disordered" evidence="5">
    <location>
        <begin position="181"/>
        <end position="212"/>
    </location>
</feature>
<evidence type="ECO:0000256" key="3">
    <source>
        <dbReference type="ARBA" id="ARBA00022833"/>
    </source>
</evidence>
<dbReference type="InterPro" id="IPR024158">
    <property type="entry name" value="Mt_import_TIM15"/>
</dbReference>
<dbReference type="HOGENOM" id="CLU_869297_0_0_1"/>
<dbReference type="GeneID" id="9521229"/>
<feature type="region of interest" description="Disordered" evidence="5">
    <location>
        <begin position="89"/>
        <end position="109"/>
    </location>
</feature>
<dbReference type="GO" id="GO:0008270">
    <property type="term" value="F:zinc ion binding"/>
    <property type="evidence" value="ECO:0007669"/>
    <property type="project" value="UniProtKB-KW"/>
</dbReference>
<protein>
    <submittedName>
        <fullName evidence="7">Mitochondrial import protein Zim17, putative</fullName>
    </submittedName>
</protein>
<dbReference type="PANTHER" id="PTHR20922:SF13">
    <property type="entry name" value="DNL-TYPE ZINC FINGER PROTEIN"/>
    <property type="match status" value="1"/>
</dbReference>
<keyword evidence="8" id="KW-1185">Reference proteome</keyword>
<dbReference type="EMBL" id="ABSU01000011">
    <property type="protein sequence ID" value="EFE33171.1"/>
    <property type="molecule type" value="Genomic_DNA"/>
</dbReference>
<gene>
    <name evidence="7" type="ORF">ARB_07923</name>
</gene>
<dbReference type="STRING" id="663331.D4AUK6"/>
<dbReference type="OMA" id="WWGKDEE"/>
<evidence type="ECO:0000256" key="2">
    <source>
        <dbReference type="ARBA" id="ARBA00022771"/>
    </source>
</evidence>
<dbReference type="GO" id="GO:0006457">
    <property type="term" value="P:protein folding"/>
    <property type="evidence" value="ECO:0007669"/>
    <property type="project" value="TreeGrafter"/>
</dbReference>
<dbReference type="eggNOG" id="KOG3277">
    <property type="taxonomic scope" value="Eukaryota"/>
</dbReference>
<accession>D4AUK6</accession>
<feature type="compositionally biased region" description="Basic and acidic residues" evidence="5">
    <location>
        <begin position="310"/>
        <end position="326"/>
    </location>
</feature>
<organism evidence="7 8">
    <name type="scientific">Arthroderma benhamiae (strain ATCC MYA-4681 / CBS 112371)</name>
    <name type="common">Trichophyton mentagrophytes</name>
    <dbReference type="NCBI Taxonomy" id="663331"/>
    <lineage>
        <taxon>Eukaryota</taxon>
        <taxon>Fungi</taxon>
        <taxon>Dikarya</taxon>
        <taxon>Ascomycota</taxon>
        <taxon>Pezizomycotina</taxon>
        <taxon>Eurotiomycetes</taxon>
        <taxon>Eurotiomycetidae</taxon>
        <taxon>Onygenales</taxon>
        <taxon>Arthrodermataceae</taxon>
        <taxon>Trichophyton</taxon>
    </lineage>
</organism>
<evidence type="ECO:0000259" key="6">
    <source>
        <dbReference type="PROSITE" id="PS51501"/>
    </source>
</evidence>
<dbReference type="Pfam" id="PF05180">
    <property type="entry name" value="zf-DNL"/>
    <property type="match status" value="1"/>
</dbReference>
<evidence type="ECO:0000256" key="4">
    <source>
        <dbReference type="PROSITE-ProRule" id="PRU00834"/>
    </source>
</evidence>
<reference evidence="8" key="1">
    <citation type="journal article" date="2011" name="Genome Biol.">
        <title>Comparative and functional genomics provide insights into the pathogenicity of dermatophytic fungi.</title>
        <authorList>
            <person name="Burmester A."/>
            <person name="Shelest E."/>
            <person name="Gloeckner G."/>
            <person name="Heddergott C."/>
            <person name="Schindler S."/>
            <person name="Staib P."/>
            <person name="Heidel A."/>
            <person name="Felder M."/>
            <person name="Petzold A."/>
            <person name="Szafranski K."/>
            <person name="Feuermann M."/>
            <person name="Pedruzzi I."/>
            <person name="Priebe S."/>
            <person name="Groth M."/>
            <person name="Winkler R."/>
            <person name="Li W."/>
            <person name="Kniemeyer O."/>
            <person name="Schroeckh V."/>
            <person name="Hertweck C."/>
            <person name="Hube B."/>
            <person name="White T.C."/>
            <person name="Platzer M."/>
            <person name="Guthke R."/>
            <person name="Heitman J."/>
            <person name="Woestemeyer J."/>
            <person name="Zipfel P.F."/>
            <person name="Monod M."/>
            <person name="Brakhage A.A."/>
        </authorList>
    </citation>
    <scope>NUCLEOTIDE SEQUENCE [LARGE SCALE GENOMIC DNA]</scope>
    <source>
        <strain evidence="8">ATCC MYA-4681 / CBS 112371</strain>
    </source>
</reference>
<proteinExistence type="predicted"/>
<keyword evidence="1" id="KW-0479">Metal-binding</keyword>
<dbReference type="GO" id="GO:0005739">
    <property type="term" value="C:mitochondrion"/>
    <property type="evidence" value="ECO:0007669"/>
    <property type="project" value="TreeGrafter"/>
</dbReference>
<dbReference type="InterPro" id="IPR007853">
    <property type="entry name" value="Znf_DNL-typ"/>
</dbReference>
<evidence type="ECO:0000313" key="7">
    <source>
        <dbReference type="EMBL" id="EFE33171.1"/>
    </source>
</evidence>
<dbReference type="RefSeq" id="XP_003013811.1">
    <property type="nucleotide sequence ID" value="XM_003013765.1"/>
</dbReference>
<dbReference type="KEGG" id="abe:ARB_07923"/>
<dbReference type="PROSITE" id="PS51501">
    <property type="entry name" value="ZF_DNL"/>
    <property type="match status" value="1"/>
</dbReference>
<comment type="caution">
    <text evidence="7">The sequence shown here is derived from an EMBL/GenBank/DDBJ whole genome shotgun (WGS) entry which is preliminary data.</text>
</comment>
<keyword evidence="3" id="KW-0862">Zinc</keyword>
<dbReference type="AlphaFoldDB" id="D4AUK6"/>
<evidence type="ECO:0000313" key="8">
    <source>
        <dbReference type="Proteomes" id="UP000008866"/>
    </source>
</evidence>
<keyword evidence="2 4" id="KW-0863">Zinc-finger</keyword>
<name>D4AUK6_ARTBC</name>
<feature type="region of interest" description="Disordered" evidence="5">
    <location>
        <begin position="298"/>
        <end position="326"/>
    </location>
</feature>
<sequence length="326" mass="36620">MRASLFFSTSQAAGRLSCSICFSFRSAQLLLRPLLPKGMLKLSLLFVVSRGTFFISETARRRNLFPKKSKSLNLKDFGLEDLKIKTATSKDNVKRQRQKTRRDQEEGRHIPGERADFITMATGQRLFRHTLTTACRLARAYTSRPGVQSTSISLPLPQTSPRLSSILLRHPALLFSLQSRNSYSTTTRDPHPLTDNKTPATTEEETQAAQARRDQEPAYLIYFTCKPCSHRSAHRISKHGYHKGTILITCPSCSNRHVISDHLKIFSDAPVTLEDLLAQKGLKITKGTMEGDMEWWAKDEENVEASTETTSEHAQLKGGEGQDGKV</sequence>
<evidence type="ECO:0000256" key="5">
    <source>
        <dbReference type="SAM" id="MobiDB-lite"/>
    </source>
</evidence>
<evidence type="ECO:0000256" key="1">
    <source>
        <dbReference type="ARBA" id="ARBA00022723"/>
    </source>
</evidence>
<dbReference type="GO" id="GO:0030150">
    <property type="term" value="P:protein import into mitochondrial matrix"/>
    <property type="evidence" value="ECO:0007669"/>
    <property type="project" value="TreeGrafter"/>
</dbReference>
<dbReference type="Proteomes" id="UP000008866">
    <property type="component" value="Unassembled WGS sequence"/>
</dbReference>
<dbReference type="GO" id="GO:0051087">
    <property type="term" value="F:protein-folding chaperone binding"/>
    <property type="evidence" value="ECO:0007669"/>
    <property type="project" value="TreeGrafter"/>
</dbReference>
<dbReference type="GO" id="GO:0050821">
    <property type="term" value="P:protein stabilization"/>
    <property type="evidence" value="ECO:0007669"/>
    <property type="project" value="TreeGrafter"/>
</dbReference>
<feature type="domain" description="DNL-type" evidence="6">
    <location>
        <begin position="214"/>
        <end position="309"/>
    </location>
</feature>